<accession>A0ABU1V9B4</accession>
<dbReference type="Gene3D" id="3.10.450.50">
    <property type="match status" value="1"/>
</dbReference>
<feature type="domain" description="SnoaL-like" evidence="3">
    <location>
        <begin position="20"/>
        <end position="155"/>
    </location>
</feature>
<dbReference type="InterPro" id="IPR037401">
    <property type="entry name" value="SnoaL-like"/>
</dbReference>
<comment type="caution">
    <text evidence="4">The sequence shown here is derived from an EMBL/GenBank/DDBJ whole genome shotgun (WGS) entry which is preliminary data.</text>
</comment>
<dbReference type="Proteomes" id="UP001265550">
    <property type="component" value="Unassembled WGS sequence"/>
</dbReference>
<keyword evidence="4" id="KW-0223">Dioxygenase</keyword>
<sequence>MNASLTTELNALAKRPTRPADHAAIVELLTLCADGLDDQRFDEWPDHFTDDANYRVTTAENLQKGYPVGLIDCIGKPMMVDRLFGLKSANVFEPHAYRHILSHPLVRQTGDATWRVKTSFLLARTMAARDARLFLCGHYDDVVVRTDEGMRFASRQVVLDASLIDLLIVIPI</sequence>
<keyword evidence="5" id="KW-1185">Reference proteome</keyword>
<dbReference type="InterPro" id="IPR000391">
    <property type="entry name" value="Rng_hydr_dOase-bsu"/>
</dbReference>
<comment type="similarity">
    <text evidence="1">Belongs to the bacterial ring-hydroxylating dioxygenase beta subunit family.</text>
</comment>
<dbReference type="RefSeq" id="WP_204733235.1">
    <property type="nucleotide sequence ID" value="NZ_JAVDWE010000004.1"/>
</dbReference>
<name>A0ABU1V9B4_9BURK</name>
<gene>
    <name evidence="4" type="ORF">J2X09_001783</name>
</gene>
<evidence type="ECO:0000313" key="4">
    <source>
        <dbReference type="EMBL" id="MDR7094045.1"/>
    </source>
</evidence>
<evidence type="ECO:0000259" key="3">
    <source>
        <dbReference type="Pfam" id="PF13577"/>
    </source>
</evidence>
<organism evidence="4 5">
    <name type="scientific">Hydrogenophaga laconesensis</name>
    <dbReference type="NCBI Taxonomy" id="1805971"/>
    <lineage>
        <taxon>Bacteria</taxon>
        <taxon>Pseudomonadati</taxon>
        <taxon>Pseudomonadota</taxon>
        <taxon>Betaproteobacteria</taxon>
        <taxon>Burkholderiales</taxon>
        <taxon>Comamonadaceae</taxon>
        <taxon>Hydrogenophaga</taxon>
    </lineage>
</organism>
<dbReference type="SUPFAM" id="SSF54427">
    <property type="entry name" value="NTF2-like"/>
    <property type="match status" value="1"/>
</dbReference>
<keyword evidence="2" id="KW-0560">Oxidoreductase</keyword>
<evidence type="ECO:0000256" key="2">
    <source>
        <dbReference type="ARBA" id="ARBA00023002"/>
    </source>
</evidence>
<dbReference type="EMBL" id="JAVDWE010000004">
    <property type="protein sequence ID" value="MDR7094045.1"/>
    <property type="molecule type" value="Genomic_DNA"/>
</dbReference>
<evidence type="ECO:0000256" key="1">
    <source>
        <dbReference type="ARBA" id="ARBA00009570"/>
    </source>
</evidence>
<proteinExistence type="inferred from homology"/>
<dbReference type="CDD" id="cd00667">
    <property type="entry name" value="ring_hydroxylating_dioxygenases_beta"/>
    <property type="match status" value="1"/>
</dbReference>
<dbReference type="InterPro" id="IPR032710">
    <property type="entry name" value="NTF2-like_dom_sf"/>
</dbReference>
<evidence type="ECO:0000313" key="5">
    <source>
        <dbReference type="Proteomes" id="UP001265550"/>
    </source>
</evidence>
<dbReference type="GO" id="GO:0051213">
    <property type="term" value="F:dioxygenase activity"/>
    <property type="evidence" value="ECO:0007669"/>
    <property type="project" value="UniProtKB-KW"/>
</dbReference>
<protein>
    <submittedName>
        <fullName evidence="4">3-phenylpropionate/cinnamic acid dioxygenase small subunit</fullName>
    </submittedName>
</protein>
<dbReference type="Pfam" id="PF13577">
    <property type="entry name" value="SnoaL_4"/>
    <property type="match status" value="1"/>
</dbReference>
<reference evidence="4 5" key="1">
    <citation type="submission" date="2023-07" db="EMBL/GenBank/DDBJ databases">
        <title>Sorghum-associated microbial communities from plants grown in Nebraska, USA.</title>
        <authorList>
            <person name="Schachtman D."/>
        </authorList>
    </citation>
    <scope>NUCLEOTIDE SEQUENCE [LARGE SCALE GENOMIC DNA]</scope>
    <source>
        <strain evidence="4 5">BE240</strain>
    </source>
</reference>